<reference evidence="4" key="1">
    <citation type="submission" date="2020-11" db="EMBL/GenBank/DDBJ databases">
        <title>Whole-genome analyses of Nonomuraea sp. K274.</title>
        <authorList>
            <person name="Veyisoglu A."/>
        </authorList>
    </citation>
    <scope>NUCLEOTIDE SEQUENCE</scope>
    <source>
        <strain evidence="4">K274</strain>
    </source>
</reference>
<feature type="signal peptide" evidence="1">
    <location>
        <begin position="1"/>
        <end position="24"/>
    </location>
</feature>
<protein>
    <submittedName>
        <fullName evidence="4">Alpha/beta fold hydrolase</fullName>
    </submittedName>
</protein>
<dbReference type="GO" id="GO:0016020">
    <property type="term" value="C:membrane"/>
    <property type="evidence" value="ECO:0007669"/>
    <property type="project" value="TreeGrafter"/>
</dbReference>
<evidence type="ECO:0000259" key="3">
    <source>
        <dbReference type="Pfam" id="PF08386"/>
    </source>
</evidence>
<dbReference type="InterPro" id="IPR029058">
    <property type="entry name" value="AB_hydrolase_fold"/>
</dbReference>
<dbReference type="InterPro" id="IPR050266">
    <property type="entry name" value="AB_hydrolase_sf"/>
</dbReference>
<dbReference type="AlphaFoldDB" id="A0A931A9X8"/>
<dbReference type="PANTHER" id="PTHR43798:SF27">
    <property type="entry name" value="HYDROLASE ALPHA_BETA HYDROLASE FOLD FAMILY"/>
    <property type="match status" value="1"/>
</dbReference>
<dbReference type="InterPro" id="IPR000073">
    <property type="entry name" value="AB_hydrolase_1"/>
</dbReference>
<evidence type="ECO:0000256" key="1">
    <source>
        <dbReference type="SAM" id="SignalP"/>
    </source>
</evidence>
<name>A0A931A9X8_9ACTN</name>
<keyword evidence="4" id="KW-0378">Hydrolase</keyword>
<dbReference type="RefSeq" id="WP_195896905.1">
    <property type="nucleotide sequence ID" value="NZ_JADOGI010000056.1"/>
</dbReference>
<keyword evidence="1" id="KW-0732">Signal</keyword>
<sequence>MLNTRVTRCWPGVLVGLVAGAVSAPMVAAADRTDRDQRYGWHECAHATTACEGTLRVPLDWDDPSGEKIEVGFTFVPREDRSRPATGTVMANPGGPGPVVGQLPSLRLVFGPVLRRQNLLLIDPRGLGRSSPLRCEGFDARVPAKVRDCTARLGDGLRYFAADQAVTDFDAVRRAVGVPKVTWWGHSYGTVFATAYATRFPESVTALYLNGTKGLRGDGYAAGSLTSALHDESLRVLDSICAASSACRALPGDAREQLSRLTRSLRAHPDPQVSWAQLSQLVTASGDSVTGRELSAAVAGHLAGDKAPLRRLATQYAKVEDQVEQYAKDPAYPGRLTYICNDAVYPFARHASVAEKRRQYRAYNARHLVEPFRPEEVLTGANGDEVCPDWPTPRESPPVPPGAQYPDVPVLVVNGANDATTPPHGAAETARRFPRATFVTVPHGVHGHGWGGLGPYSDCVVEAMRTFVERPRHPVRHPRCDGESHRALGGFPRTADAAGDRVHAEGLTPAQRRIIGVAYATTADAIARRDPTNRITFREPRQQGLRGGTVHFDDQAEQITFDGVRYVSDTAVDGRASFADLARATVTVTGGDGRRHQVRLSWKAYGAAETISLTGAVDGRSFTARTSIG</sequence>
<evidence type="ECO:0000313" key="5">
    <source>
        <dbReference type="Proteomes" id="UP000605361"/>
    </source>
</evidence>
<organism evidence="4 5">
    <name type="scientific">Nonomuraea cypriaca</name>
    <dbReference type="NCBI Taxonomy" id="1187855"/>
    <lineage>
        <taxon>Bacteria</taxon>
        <taxon>Bacillati</taxon>
        <taxon>Actinomycetota</taxon>
        <taxon>Actinomycetes</taxon>
        <taxon>Streptosporangiales</taxon>
        <taxon>Streptosporangiaceae</taxon>
        <taxon>Nonomuraea</taxon>
    </lineage>
</organism>
<accession>A0A931A9X8</accession>
<dbReference type="EMBL" id="JADOGI010000056">
    <property type="protein sequence ID" value="MBF8187948.1"/>
    <property type="molecule type" value="Genomic_DNA"/>
</dbReference>
<feature type="chain" id="PRO_5039191134" evidence="1">
    <location>
        <begin position="25"/>
        <end position="629"/>
    </location>
</feature>
<dbReference type="Proteomes" id="UP000605361">
    <property type="component" value="Unassembled WGS sequence"/>
</dbReference>
<dbReference type="InterPro" id="IPR013595">
    <property type="entry name" value="Pept_S33_TAP-like_C"/>
</dbReference>
<evidence type="ECO:0000259" key="2">
    <source>
        <dbReference type="Pfam" id="PF00561"/>
    </source>
</evidence>
<dbReference type="Gene3D" id="3.40.50.1820">
    <property type="entry name" value="alpha/beta hydrolase"/>
    <property type="match status" value="1"/>
</dbReference>
<gene>
    <name evidence="4" type="ORF">ITP53_19840</name>
</gene>
<dbReference type="GO" id="GO:0016787">
    <property type="term" value="F:hydrolase activity"/>
    <property type="evidence" value="ECO:0007669"/>
    <property type="project" value="UniProtKB-KW"/>
</dbReference>
<dbReference type="Pfam" id="PF00561">
    <property type="entry name" value="Abhydrolase_1"/>
    <property type="match status" value="1"/>
</dbReference>
<evidence type="ECO:0000313" key="4">
    <source>
        <dbReference type="EMBL" id="MBF8187948.1"/>
    </source>
</evidence>
<proteinExistence type="predicted"/>
<dbReference type="PANTHER" id="PTHR43798">
    <property type="entry name" value="MONOACYLGLYCEROL LIPASE"/>
    <property type="match status" value="1"/>
</dbReference>
<dbReference type="Pfam" id="PF08386">
    <property type="entry name" value="Abhydrolase_4"/>
    <property type="match status" value="1"/>
</dbReference>
<feature type="domain" description="AB hydrolase-1" evidence="2">
    <location>
        <begin position="112"/>
        <end position="212"/>
    </location>
</feature>
<feature type="domain" description="Peptidase S33 tripeptidyl aminopeptidase-like C-terminal" evidence="3">
    <location>
        <begin position="383"/>
        <end position="480"/>
    </location>
</feature>
<keyword evidence="5" id="KW-1185">Reference proteome</keyword>
<comment type="caution">
    <text evidence="4">The sequence shown here is derived from an EMBL/GenBank/DDBJ whole genome shotgun (WGS) entry which is preliminary data.</text>
</comment>
<dbReference type="SUPFAM" id="SSF53474">
    <property type="entry name" value="alpha/beta-Hydrolases"/>
    <property type="match status" value="1"/>
</dbReference>